<dbReference type="GO" id="GO:0005000">
    <property type="term" value="F:vasopressin receptor activity"/>
    <property type="evidence" value="ECO:0007669"/>
    <property type="project" value="InterPro"/>
</dbReference>
<proteinExistence type="inferred from homology"/>
<keyword evidence="6 10" id="KW-0472">Membrane</keyword>
<keyword evidence="3 10" id="KW-0812">Transmembrane</keyword>
<dbReference type="Gene3D" id="1.20.1070.10">
    <property type="entry name" value="Rhodopsin 7-helix transmembrane proteins"/>
    <property type="match status" value="1"/>
</dbReference>
<feature type="domain" description="G-protein coupled receptors family 1 profile" evidence="11">
    <location>
        <begin position="1"/>
        <end position="218"/>
    </location>
</feature>
<evidence type="ECO:0000256" key="9">
    <source>
        <dbReference type="ARBA" id="ARBA00023224"/>
    </source>
</evidence>
<dbReference type="GO" id="GO:0005886">
    <property type="term" value="C:plasma membrane"/>
    <property type="evidence" value="ECO:0007669"/>
    <property type="project" value="UniProtKB-SubCell"/>
</dbReference>
<evidence type="ECO:0000256" key="1">
    <source>
        <dbReference type="ARBA" id="ARBA00004651"/>
    </source>
</evidence>
<dbReference type="InterPro" id="IPR017452">
    <property type="entry name" value="GPCR_Rhodpsn_7TM"/>
</dbReference>
<dbReference type="PROSITE" id="PS50262">
    <property type="entry name" value="G_PROTEIN_RECEP_F1_2"/>
    <property type="match status" value="1"/>
</dbReference>
<evidence type="ECO:0000256" key="6">
    <source>
        <dbReference type="ARBA" id="ARBA00023136"/>
    </source>
</evidence>
<feature type="transmembrane region" description="Helical" evidence="10">
    <location>
        <begin position="78"/>
        <end position="103"/>
    </location>
</feature>
<keyword evidence="5 10" id="KW-0297">G-protein coupled receptor</keyword>
<gene>
    <name evidence="12" type="ORF">FSP39_022196</name>
</gene>
<dbReference type="PRINTS" id="PR00237">
    <property type="entry name" value="GPCRRHODOPSN"/>
</dbReference>
<dbReference type="PANTHER" id="PTHR24244:SF1">
    <property type="entry name" value="G-PROTEIN COUPLED RECEPTORS FAMILY 1 PROFILE DOMAIN-CONTAINING PROTEIN"/>
    <property type="match status" value="1"/>
</dbReference>
<dbReference type="SUPFAM" id="SSF81321">
    <property type="entry name" value="Family A G protein-coupled receptor-like"/>
    <property type="match status" value="1"/>
</dbReference>
<protein>
    <recommendedName>
        <fullName evidence="11">G-protein coupled receptors family 1 profile domain-containing protein</fullName>
    </recommendedName>
</protein>
<evidence type="ECO:0000313" key="13">
    <source>
        <dbReference type="Proteomes" id="UP001186944"/>
    </source>
</evidence>
<evidence type="ECO:0000256" key="10">
    <source>
        <dbReference type="RuleBase" id="RU046427"/>
    </source>
</evidence>
<feature type="transmembrane region" description="Helical" evidence="10">
    <location>
        <begin position="165"/>
        <end position="190"/>
    </location>
</feature>
<evidence type="ECO:0000256" key="2">
    <source>
        <dbReference type="ARBA" id="ARBA00022475"/>
    </source>
</evidence>
<accession>A0AA89BQ70</accession>
<comment type="subcellular location">
    <subcellularLocation>
        <location evidence="1 10">Cell membrane</location>
        <topology evidence="1 10">Multi-pass membrane protein</topology>
    </subcellularLocation>
</comment>
<dbReference type="PRINTS" id="PR00896">
    <property type="entry name" value="VASOPRESSINR"/>
</dbReference>
<dbReference type="GO" id="GO:0008188">
    <property type="term" value="F:neuropeptide receptor activity"/>
    <property type="evidence" value="ECO:0007669"/>
    <property type="project" value="InterPro"/>
</dbReference>
<organism evidence="12 13">
    <name type="scientific">Pinctada imbricata</name>
    <name type="common">Atlantic pearl-oyster</name>
    <name type="synonym">Pinctada martensii</name>
    <dbReference type="NCBI Taxonomy" id="66713"/>
    <lineage>
        <taxon>Eukaryota</taxon>
        <taxon>Metazoa</taxon>
        <taxon>Spiralia</taxon>
        <taxon>Lophotrochozoa</taxon>
        <taxon>Mollusca</taxon>
        <taxon>Bivalvia</taxon>
        <taxon>Autobranchia</taxon>
        <taxon>Pteriomorphia</taxon>
        <taxon>Pterioida</taxon>
        <taxon>Pterioidea</taxon>
        <taxon>Pteriidae</taxon>
        <taxon>Pinctada</taxon>
    </lineage>
</organism>
<dbReference type="PANTHER" id="PTHR24244">
    <property type="entry name" value="NEUROPEPTIDE S RECEPTOR"/>
    <property type="match status" value="1"/>
</dbReference>
<feature type="transmembrane region" description="Helical" evidence="10">
    <location>
        <begin position="36"/>
        <end position="58"/>
    </location>
</feature>
<comment type="caution">
    <text evidence="12">The sequence shown here is derived from an EMBL/GenBank/DDBJ whole genome shotgun (WGS) entry which is preliminary data.</text>
</comment>
<keyword evidence="9 10" id="KW-0807">Transducer</keyword>
<dbReference type="AlphaFoldDB" id="A0AA89BQ70"/>
<keyword evidence="8 10" id="KW-0325">Glycoprotein</keyword>
<evidence type="ECO:0000313" key="12">
    <source>
        <dbReference type="EMBL" id="KAK3083419.1"/>
    </source>
</evidence>
<keyword evidence="2" id="KW-1003">Cell membrane</keyword>
<evidence type="ECO:0000256" key="5">
    <source>
        <dbReference type="ARBA" id="ARBA00023040"/>
    </source>
</evidence>
<dbReference type="Pfam" id="PF00001">
    <property type="entry name" value="7tm_1"/>
    <property type="match status" value="1"/>
</dbReference>
<dbReference type="Proteomes" id="UP001186944">
    <property type="component" value="Unassembled WGS sequence"/>
</dbReference>
<dbReference type="InterPro" id="IPR001817">
    <property type="entry name" value="Vasoprsn_rcpt"/>
</dbReference>
<evidence type="ECO:0000256" key="4">
    <source>
        <dbReference type="ARBA" id="ARBA00022989"/>
    </source>
</evidence>
<name>A0AA89BQ70_PINIB</name>
<evidence type="ECO:0000256" key="3">
    <source>
        <dbReference type="ARBA" id="ARBA00022692"/>
    </source>
</evidence>
<evidence type="ECO:0000256" key="8">
    <source>
        <dbReference type="ARBA" id="ARBA00023180"/>
    </source>
</evidence>
<sequence length="230" mass="25962">MALVTYGSTFVLVALSIDRLDAIARPLRFSDGGRRCRILIGVSWGLAALYSIPSAIIFKGDHCYAYLTQSQWQIYLTLVATLVFFIPAIIIAICYGAMICIIWRHTQIPKCGEKVSCTTPMYPKDGYENDNSRQKRPFRFRGRDTSMSSRGVIPQAKIRTIKMTFVIILVFILCWSPFFIYNLLSVYGVIPLDQTTIAMSAFKQSLAPLNSAANPMIYGVFSTRICRQLR</sequence>
<keyword evidence="13" id="KW-1185">Reference proteome</keyword>
<reference evidence="12" key="1">
    <citation type="submission" date="2019-08" db="EMBL/GenBank/DDBJ databases">
        <title>The improved chromosome-level genome for the pearl oyster Pinctada fucata martensii using PacBio sequencing and Hi-C.</title>
        <authorList>
            <person name="Zheng Z."/>
        </authorList>
    </citation>
    <scope>NUCLEOTIDE SEQUENCE</scope>
    <source>
        <strain evidence="12">ZZ-2019</strain>
        <tissue evidence="12">Adductor muscle</tissue>
    </source>
</reference>
<keyword evidence="7 10" id="KW-0675">Receptor</keyword>
<comment type="similarity">
    <text evidence="10">Belongs to the G-protein coupled receptor 1 family. Vasopressin/oxytocin receptor subfamily.</text>
</comment>
<dbReference type="InterPro" id="IPR000276">
    <property type="entry name" value="GPCR_Rhodpsn"/>
</dbReference>
<keyword evidence="4 10" id="KW-1133">Transmembrane helix</keyword>
<evidence type="ECO:0000256" key="7">
    <source>
        <dbReference type="ARBA" id="ARBA00023170"/>
    </source>
</evidence>
<dbReference type="EMBL" id="VSWD01000014">
    <property type="protein sequence ID" value="KAK3083419.1"/>
    <property type="molecule type" value="Genomic_DNA"/>
</dbReference>
<dbReference type="InterPro" id="IPR027294">
    <property type="entry name" value="NPS_rcpt"/>
</dbReference>
<comment type="caution">
    <text evidence="10">Lacks conserved residue(s) required for the propagation of feature annotation.</text>
</comment>
<evidence type="ECO:0000259" key="11">
    <source>
        <dbReference type="PROSITE" id="PS50262"/>
    </source>
</evidence>